<reference evidence="3" key="1">
    <citation type="journal article" date="2014" name="Int. J. Syst. Evol. Microbiol.">
        <title>Complete genome sequence of Corynebacterium casei LMG S-19264T (=DSM 44701T), isolated from a smear-ripened cheese.</title>
        <authorList>
            <consortium name="US DOE Joint Genome Institute (JGI-PGF)"/>
            <person name="Walter F."/>
            <person name="Albersmeier A."/>
            <person name="Kalinowski J."/>
            <person name="Ruckert C."/>
        </authorList>
    </citation>
    <scope>NUCLEOTIDE SEQUENCE</scope>
    <source>
        <strain evidence="3">JCM 3051</strain>
    </source>
</reference>
<evidence type="ECO:0000313" key="4">
    <source>
        <dbReference type="Proteomes" id="UP000655589"/>
    </source>
</evidence>
<evidence type="ECO:0000256" key="1">
    <source>
        <dbReference type="SAM" id="MobiDB-lite"/>
    </source>
</evidence>
<feature type="region of interest" description="Disordered" evidence="1">
    <location>
        <begin position="527"/>
        <end position="571"/>
    </location>
</feature>
<feature type="region of interest" description="Disordered" evidence="1">
    <location>
        <begin position="356"/>
        <end position="387"/>
    </location>
</feature>
<name>A0A8H9L3J8_9MICO</name>
<sequence>MRVEEPGPGGARDAVPTAQAWERALVHLEAAAGDLAALVSSLDGSGAPDAARLVATHTRLRRVTGRLDGVRYAVLPRIEDAGSWRSGGAARTFATWLRLREGVAASTARKDVSTARRLAQALPATRDRLVAGTLGADHARVMCEVAPTSRTRQDALAWLVDTRTGEVTTPEAYVQTVPVDVPDPSDDPDGERTRTRMTEALEAAVDDGVLVTGETLVLDEARTLDADRFRVVARRFATVTDPDADDADDDKAAEGEFLDLSRTFGGFHVAGFLTHEHGTLVTTAVNALLGAPSAEDTRTPGQRRAQALADVARLVLDTDQASPGAAVRPHLNVTVSWTELLAQAACTDEGRCAACGRGSGQGGSGQGGSGQGGGPGISLTRGGPVLTESRDRIPRSLLRRLACDSAITRIVFGPDGAVLDVGRAQRTVSGQMRRAVIARDRHCVYPGCDQPPSRCEVHHAVVHWADGGSTSAANSALLCWYHHQLVDTRGITMRWVGTSSTVNRQGAAATLLDSGWAFTDARGRRIRLPDPVDADPPGGTGGDPPGAAVVDVSDALDGRPAGAASTDGEAA</sequence>
<dbReference type="InterPro" id="IPR003615">
    <property type="entry name" value="HNH_nuc"/>
</dbReference>
<comment type="caution">
    <text evidence="3">The sequence shown here is derived from an EMBL/GenBank/DDBJ whole genome shotgun (WGS) entry which is preliminary data.</text>
</comment>
<dbReference type="Pfam" id="PF02720">
    <property type="entry name" value="DUF222"/>
    <property type="match status" value="1"/>
</dbReference>
<dbReference type="Gene3D" id="1.10.30.50">
    <property type="match status" value="1"/>
</dbReference>
<evidence type="ECO:0000313" key="3">
    <source>
        <dbReference type="EMBL" id="GGM28906.1"/>
    </source>
</evidence>
<proteinExistence type="predicted"/>
<feature type="domain" description="HNH nuclease" evidence="2">
    <location>
        <begin position="431"/>
        <end position="484"/>
    </location>
</feature>
<protein>
    <recommendedName>
        <fullName evidence="2">HNH nuclease domain-containing protein</fullName>
    </recommendedName>
</protein>
<organism evidence="3 4">
    <name type="scientific">Promicromonospora citrea</name>
    <dbReference type="NCBI Taxonomy" id="43677"/>
    <lineage>
        <taxon>Bacteria</taxon>
        <taxon>Bacillati</taxon>
        <taxon>Actinomycetota</taxon>
        <taxon>Actinomycetes</taxon>
        <taxon>Micrococcales</taxon>
        <taxon>Promicromonosporaceae</taxon>
        <taxon>Promicromonospora</taxon>
    </lineage>
</organism>
<keyword evidence="4" id="KW-1185">Reference proteome</keyword>
<dbReference type="AlphaFoldDB" id="A0A8H9L3J8"/>
<dbReference type="CDD" id="cd00085">
    <property type="entry name" value="HNHc"/>
    <property type="match status" value="1"/>
</dbReference>
<dbReference type="SMART" id="SM00507">
    <property type="entry name" value="HNHc"/>
    <property type="match status" value="1"/>
</dbReference>
<dbReference type="EMBL" id="BMPT01000009">
    <property type="protein sequence ID" value="GGM28906.1"/>
    <property type="molecule type" value="Genomic_DNA"/>
</dbReference>
<evidence type="ECO:0000259" key="2">
    <source>
        <dbReference type="SMART" id="SM00507"/>
    </source>
</evidence>
<accession>A0A8H9L3J8</accession>
<dbReference type="InterPro" id="IPR003870">
    <property type="entry name" value="DUF222"/>
</dbReference>
<reference evidence="3" key="2">
    <citation type="submission" date="2020-09" db="EMBL/GenBank/DDBJ databases">
        <authorList>
            <person name="Sun Q."/>
            <person name="Ohkuma M."/>
        </authorList>
    </citation>
    <scope>NUCLEOTIDE SEQUENCE</scope>
    <source>
        <strain evidence="3">JCM 3051</strain>
    </source>
</reference>
<gene>
    <name evidence="3" type="ORF">GCM10010102_25860</name>
</gene>
<feature type="compositionally biased region" description="Gly residues" evidence="1">
    <location>
        <begin position="357"/>
        <end position="376"/>
    </location>
</feature>
<dbReference type="Proteomes" id="UP000655589">
    <property type="component" value="Unassembled WGS sequence"/>
</dbReference>